<dbReference type="Pfam" id="PF03932">
    <property type="entry name" value="CutC"/>
    <property type="match status" value="1"/>
</dbReference>
<dbReference type="InterPro" id="IPR005627">
    <property type="entry name" value="CutC-like"/>
</dbReference>
<evidence type="ECO:0000256" key="2">
    <source>
        <dbReference type="HAMAP-Rule" id="MF_00795"/>
    </source>
</evidence>
<evidence type="ECO:0000313" key="4">
    <source>
        <dbReference type="Proteomes" id="UP000886879"/>
    </source>
</evidence>
<dbReference type="GO" id="GO:0005737">
    <property type="term" value="C:cytoplasm"/>
    <property type="evidence" value="ECO:0007669"/>
    <property type="project" value="UniProtKB-SubCell"/>
</dbReference>
<dbReference type="AlphaFoldDB" id="A0A9D0YQB7"/>
<dbReference type="GO" id="GO:0005507">
    <property type="term" value="F:copper ion binding"/>
    <property type="evidence" value="ECO:0007669"/>
    <property type="project" value="TreeGrafter"/>
</dbReference>
<dbReference type="SUPFAM" id="SSF110395">
    <property type="entry name" value="CutC-like"/>
    <property type="match status" value="1"/>
</dbReference>
<dbReference type="PANTHER" id="PTHR12598">
    <property type="entry name" value="COPPER HOMEOSTASIS PROTEIN CUTC"/>
    <property type="match status" value="1"/>
</dbReference>
<dbReference type="Gene3D" id="3.20.20.380">
    <property type="entry name" value="Copper homeostasis (CutC) domain"/>
    <property type="match status" value="1"/>
</dbReference>
<protein>
    <recommendedName>
        <fullName evidence="2">PF03932 family protein CutC</fullName>
    </recommendedName>
</protein>
<accession>A0A9D0YQB7</accession>
<reference evidence="3" key="2">
    <citation type="journal article" date="2021" name="PeerJ">
        <title>Extensive microbial diversity within the chicken gut microbiome revealed by metagenomics and culture.</title>
        <authorList>
            <person name="Gilroy R."/>
            <person name="Ravi A."/>
            <person name="Getino M."/>
            <person name="Pursley I."/>
            <person name="Horton D.L."/>
            <person name="Alikhan N.F."/>
            <person name="Baker D."/>
            <person name="Gharbi K."/>
            <person name="Hall N."/>
            <person name="Watson M."/>
            <person name="Adriaenssens E.M."/>
            <person name="Foster-Nyarko E."/>
            <person name="Jarju S."/>
            <person name="Secka A."/>
            <person name="Antonio M."/>
            <person name="Oren A."/>
            <person name="Chaudhuri R.R."/>
            <person name="La Ragione R."/>
            <person name="Hildebrand F."/>
            <person name="Pallen M.J."/>
        </authorList>
    </citation>
    <scope>NUCLEOTIDE SEQUENCE</scope>
    <source>
        <strain evidence="3">ChiGjej2B2-12916</strain>
    </source>
</reference>
<reference evidence="3" key="1">
    <citation type="submission" date="2020-10" db="EMBL/GenBank/DDBJ databases">
        <authorList>
            <person name="Gilroy R."/>
        </authorList>
    </citation>
    <scope>NUCLEOTIDE SEQUENCE</scope>
    <source>
        <strain evidence="3">ChiGjej2B2-12916</strain>
    </source>
</reference>
<organism evidence="3 4">
    <name type="scientific">Candidatus Enterenecus faecium</name>
    <dbReference type="NCBI Taxonomy" id="2840780"/>
    <lineage>
        <taxon>Bacteria</taxon>
        <taxon>Bacillati</taxon>
        <taxon>Bacillota</taxon>
        <taxon>Clostridia</taxon>
        <taxon>Eubacteriales</taxon>
        <taxon>Candidatus Enterenecus</taxon>
    </lineage>
</organism>
<name>A0A9D0YQB7_9FIRM</name>
<comment type="similarity">
    <text evidence="1 2">Belongs to the CutC family.</text>
</comment>
<dbReference type="EMBL" id="DVFO01000009">
    <property type="protein sequence ID" value="HIQ60176.1"/>
    <property type="molecule type" value="Genomic_DNA"/>
</dbReference>
<dbReference type="HAMAP" id="MF_00795">
    <property type="entry name" value="CutC"/>
    <property type="match status" value="1"/>
</dbReference>
<dbReference type="InterPro" id="IPR036822">
    <property type="entry name" value="CutC-like_dom_sf"/>
</dbReference>
<proteinExistence type="inferred from homology"/>
<comment type="caution">
    <text evidence="2">Once thought to be involved in copper homeostasis, experiments in E.coli have shown this is not the case.</text>
</comment>
<comment type="caution">
    <text evidence="3">The sequence shown here is derived from an EMBL/GenBank/DDBJ whole genome shotgun (WGS) entry which is preliminary data.</text>
</comment>
<gene>
    <name evidence="2" type="primary">cutC</name>
    <name evidence="3" type="ORF">IAD31_01040</name>
</gene>
<comment type="subcellular location">
    <subcellularLocation>
        <location evidence="2">Cytoplasm</location>
    </subcellularLocation>
</comment>
<keyword evidence="2" id="KW-0963">Cytoplasm</keyword>
<dbReference type="Proteomes" id="UP000886879">
    <property type="component" value="Unassembled WGS sequence"/>
</dbReference>
<evidence type="ECO:0000313" key="3">
    <source>
        <dbReference type="EMBL" id="HIQ60176.1"/>
    </source>
</evidence>
<dbReference type="PANTHER" id="PTHR12598:SF0">
    <property type="entry name" value="COPPER HOMEOSTASIS PROTEIN CUTC HOMOLOG"/>
    <property type="match status" value="1"/>
</dbReference>
<evidence type="ECO:0000256" key="1">
    <source>
        <dbReference type="ARBA" id="ARBA00007768"/>
    </source>
</evidence>
<sequence length="245" mass="26021">MMTLEICVDSVESARAAAAGGATRLELCGNLIIGGTSPSPYLIEAVQKLGVPVRVLLRPRFGDFLYTPSEQEILYKEVELCRSLGVNGVVIGALCPDGTLDVPFLSSLVEAAGPLGKTLHRAFDVCADAQQGLEAAITLGFDTILTSGQAATALEGVETLAQLQQQADGRITLLAGSGVSPENIPVIRERTGISAFHMSGKRTVEGGMRFRREGVPMGLPFASEYERFYTDEGLVRSAYAALTQK</sequence>